<keyword evidence="1" id="KW-0805">Transcription regulation</keyword>
<dbReference type="InterPro" id="IPR000843">
    <property type="entry name" value="HTH_LacI"/>
</dbReference>
<dbReference type="Proteomes" id="UP000217177">
    <property type="component" value="Chromosome"/>
</dbReference>
<evidence type="ECO:0000256" key="2">
    <source>
        <dbReference type="ARBA" id="ARBA00023125"/>
    </source>
</evidence>
<protein>
    <submittedName>
        <fullName evidence="5">LacI family transcriptional regulator</fullName>
    </submittedName>
</protein>
<keyword evidence="3" id="KW-0804">Transcription</keyword>
<dbReference type="InterPro" id="IPR046335">
    <property type="entry name" value="LacI/GalR-like_sensor"/>
</dbReference>
<dbReference type="PANTHER" id="PTHR30146">
    <property type="entry name" value="LACI-RELATED TRANSCRIPTIONAL REPRESSOR"/>
    <property type="match status" value="1"/>
</dbReference>
<dbReference type="SUPFAM" id="SSF47413">
    <property type="entry name" value="lambda repressor-like DNA-binding domains"/>
    <property type="match status" value="1"/>
</dbReference>
<dbReference type="Gene3D" id="3.40.50.2300">
    <property type="match status" value="2"/>
</dbReference>
<gene>
    <name evidence="5" type="ORF">A1sIA79_01665</name>
</gene>
<reference evidence="5 6" key="1">
    <citation type="submission" date="2016-07" db="EMBL/GenBank/DDBJ databases">
        <title>High microdiversification within the ubiquitous acI lineage of Actinobacteria.</title>
        <authorList>
            <person name="Neuenschwander S.M."/>
            <person name="Salcher M."/>
            <person name="Ghai R."/>
            <person name="Pernthaler J."/>
        </authorList>
    </citation>
    <scope>NUCLEOTIDE SEQUENCE [LARGE SCALE GENOMIC DNA]</scope>
    <source>
        <strain evidence="5">MMS-IA-79</strain>
    </source>
</reference>
<name>A0ABM6MDH5_9ACTN</name>
<evidence type="ECO:0000256" key="1">
    <source>
        <dbReference type="ARBA" id="ARBA00023015"/>
    </source>
</evidence>
<dbReference type="RefSeq" id="WP_095674514.1">
    <property type="nucleotide sequence ID" value="NZ_CP016774.1"/>
</dbReference>
<accession>A0ABM6MDH5</accession>
<organism evidence="5 6">
    <name type="scientific">Candidatus Planktophila versatilis</name>
    <dbReference type="NCBI Taxonomy" id="1884905"/>
    <lineage>
        <taxon>Bacteria</taxon>
        <taxon>Bacillati</taxon>
        <taxon>Actinomycetota</taxon>
        <taxon>Actinomycetes</taxon>
        <taxon>Candidatus Nanopelagicales</taxon>
        <taxon>Candidatus Nanopelagicaceae</taxon>
        <taxon>Candidatus Planktophila</taxon>
    </lineage>
</organism>
<evidence type="ECO:0000256" key="3">
    <source>
        <dbReference type="ARBA" id="ARBA00023163"/>
    </source>
</evidence>
<evidence type="ECO:0000313" key="6">
    <source>
        <dbReference type="Proteomes" id="UP000217177"/>
    </source>
</evidence>
<dbReference type="InterPro" id="IPR010982">
    <property type="entry name" value="Lambda_DNA-bd_dom_sf"/>
</dbReference>
<dbReference type="EMBL" id="CP016774">
    <property type="protein sequence ID" value="ASY16957.1"/>
    <property type="molecule type" value="Genomic_DNA"/>
</dbReference>
<dbReference type="CDD" id="cd01392">
    <property type="entry name" value="HTH_LacI"/>
    <property type="match status" value="1"/>
</dbReference>
<dbReference type="InterPro" id="IPR028082">
    <property type="entry name" value="Peripla_BP_I"/>
</dbReference>
<dbReference type="SMART" id="SM00354">
    <property type="entry name" value="HTH_LACI"/>
    <property type="match status" value="1"/>
</dbReference>
<dbReference type="SUPFAM" id="SSF53822">
    <property type="entry name" value="Periplasmic binding protein-like I"/>
    <property type="match status" value="1"/>
</dbReference>
<evidence type="ECO:0000313" key="5">
    <source>
        <dbReference type="EMBL" id="ASY16957.1"/>
    </source>
</evidence>
<proteinExistence type="predicted"/>
<keyword evidence="2" id="KW-0238">DNA-binding</keyword>
<dbReference type="PROSITE" id="PS50932">
    <property type="entry name" value="HTH_LACI_2"/>
    <property type="match status" value="1"/>
</dbReference>
<evidence type="ECO:0000259" key="4">
    <source>
        <dbReference type="PROSITE" id="PS50932"/>
    </source>
</evidence>
<dbReference type="Pfam" id="PF13377">
    <property type="entry name" value="Peripla_BP_3"/>
    <property type="match status" value="1"/>
</dbReference>
<dbReference type="Pfam" id="PF00356">
    <property type="entry name" value="LacI"/>
    <property type="match status" value="1"/>
</dbReference>
<sequence>MADLPRVTIHDVAIVAGVAVSSVSRVFSNHPSVSPSMRLRVEAAVKKIGYQPDLVAQSLRTGTTRTVGLMVRDFSNFFYGEMTKAMVSSMSEAGYNLLIMNSPGDAEGDSKMIEMFAQKRVDALFLATASDKSEVIRKSINAFKNPVVLLDRDFSHLVAGRVFADHATGLQSATKDLIALGHRNIALVTGTAGIRPTRERCKGFNDAFKESKIKNGVAAPITGIPSTSNARAKTKELMNLPKSKRPTAMITGGVDVTIGVLECLSEMELTPGQDLSLVAGDDLPWLRVLRPRISTVSRDYQLFGLTAADLMLSLLSGEKPKTITLPTRYEARDTSRPV</sequence>
<dbReference type="PANTHER" id="PTHR30146:SF109">
    <property type="entry name" value="HTH-TYPE TRANSCRIPTIONAL REGULATOR GALS"/>
    <property type="match status" value="1"/>
</dbReference>
<keyword evidence="6" id="KW-1185">Reference proteome</keyword>
<feature type="domain" description="HTH lacI-type" evidence="4">
    <location>
        <begin position="7"/>
        <end position="61"/>
    </location>
</feature>
<dbReference type="Gene3D" id="1.10.260.40">
    <property type="entry name" value="lambda repressor-like DNA-binding domains"/>
    <property type="match status" value="1"/>
</dbReference>